<gene>
    <name evidence="1" type="ORF">BN52_02155</name>
</gene>
<dbReference type="EMBL" id="CAKC01000046">
    <property type="protein sequence ID" value="CCI87056.1"/>
    <property type="molecule type" value="Genomic_DNA"/>
</dbReference>
<name>I7LD56_9LACO</name>
<sequence length="50" mass="5199">MIIPTANAVAPASKATPARIAALLAFSPVCGKRALELFTLVTELLLFTVS</sequence>
<organism evidence="1 2">
    <name type="scientific">Lactobacillus gigeriorum DSM 23908 = CRBIP 24.85</name>
    <dbReference type="NCBI Taxonomy" id="1423751"/>
    <lineage>
        <taxon>Bacteria</taxon>
        <taxon>Bacillati</taxon>
        <taxon>Bacillota</taxon>
        <taxon>Bacilli</taxon>
        <taxon>Lactobacillales</taxon>
        <taxon>Lactobacillaceae</taxon>
        <taxon>Lactobacillus</taxon>
    </lineage>
</organism>
<evidence type="ECO:0000313" key="2">
    <source>
        <dbReference type="Proteomes" id="UP000009326"/>
    </source>
</evidence>
<reference evidence="1 2" key="1">
    <citation type="submission" date="2012-06" db="EMBL/GenBank/DDBJ databases">
        <title>Draft genome sequence of Lactobacillus gigeriorum CRBIP 24.85T, isolated from chicken crop.</title>
        <authorList>
            <person name="Cousin S."/>
            <person name="Ma L."/>
            <person name="Creno S."/>
            <person name="Clermont D."/>
            <person name="Loux V."/>
            <person name="Bizet C."/>
            <person name="Bouchier C."/>
        </authorList>
    </citation>
    <scope>NUCLEOTIDE SEQUENCE [LARGE SCALE GENOMIC DNA]</scope>
    <source>
        <strain evidence="2">CRBIP 24.85T</strain>
    </source>
</reference>
<accession>I7LD56</accession>
<proteinExistence type="predicted"/>
<dbReference type="AlphaFoldDB" id="I7LD56"/>
<dbReference type="Proteomes" id="UP000009326">
    <property type="component" value="Unassembled WGS sequence"/>
</dbReference>
<protein>
    <submittedName>
        <fullName evidence="1">Uncharacterized protein</fullName>
    </submittedName>
</protein>
<evidence type="ECO:0000313" key="1">
    <source>
        <dbReference type="EMBL" id="CCI87056.1"/>
    </source>
</evidence>
<comment type="caution">
    <text evidence="1">The sequence shown here is derived from an EMBL/GenBank/DDBJ whole genome shotgun (WGS) entry which is preliminary data.</text>
</comment>